<accession>A0A1W6YZN0</accession>
<sequence length="78" mass="8211">MDEVNIVVCRPRKRQRQELGNARGSTQIPHGAARRGNAGASAGVMHAPRHARTASCAEIAGAALRRDASPARVSAVSR</sequence>
<dbReference type="Proteomes" id="UP000194139">
    <property type="component" value="Chromosome"/>
</dbReference>
<feature type="region of interest" description="Disordered" evidence="1">
    <location>
        <begin position="13"/>
        <end position="47"/>
    </location>
</feature>
<feature type="compositionally biased region" description="Low complexity" evidence="1">
    <location>
        <begin position="34"/>
        <end position="43"/>
    </location>
</feature>
<organism evidence="2 3">
    <name type="scientific">Bordetella genomosp. 9</name>
    <dbReference type="NCBI Taxonomy" id="1416803"/>
    <lineage>
        <taxon>Bacteria</taxon>
        <taxon>Pseudomonadati</taxon>
        <taxon>Pseudomonadota</taxon>
        <taxon>Betaproteobacteria</taxon>
        <taxon>Burkholderiales</taxon>
        <taxon>Alcaligenaceae</taxon>
        <taxon>Bordetella</taxon>
    </lineage>
</organism>
<evidence type="ECO:0000313" key="2">
    <source>
        <dbReference type="EMBL" id="ARP86528.1"/>
    </source>
</evidence>
<reference evidence="2 3" key="1">
    <citation type="submission" date="2017-05" db="EMBL/GenBank/DDBJ databases">
        <title>Complete and WGS of Bordetella genogroups.</title>
        <authorList>
            <person name="Spilker T."/>
            <person name="LiPuma J."/>
        </authorList>
    </citation>
    <scope>NUCLEOTIDE SEQUENCE [LARGE SCALE GENOMIC DNA]</scope>
    <source>
        <strain evidence="2 3">AU17164</strain>
    </source>
</reference>
<proteinExistence type="predicted"/>
<dbReference type="EMBL" id="CP021109">
    <property type="protein sequence ID" value="ARP86528.1"/>
    <property type="molecule type" value="Genomic_DNA"/>
</dbReference>
<evidence type="ECO:0000256" key="1">
    <source>
        <dbReference type="SAM" id="MobiDB-lite"/>
    </source>
</evidence>
<dbReference type="AlphaFoldDB" id="A0A1W6YZN0"/>
<evidence type="ECO:0000313" key="3">
    <source>
        <dbReference type="Proteomes" id="UP000194139"/>
    </source>
</evidence>
<keyword evidence="3" id="KW-1185">Reference proteome</keyword>
<protein>
    <submittedName>
        <fullName evidence="2">Uncharacterized protein</fullName>
    </submittedName>
</protein>
<name>A0A1W6YZN0_9BORD</name>
<gene>
    <name evidence="2" type="ORF">CAL13_10165</name>
</gene>